<dbReference type="RefSeq" id="WP_336585878.1">
    <property type="nucleotide sequence ID" value="NZ_JBBAXC010000003.1"/>
</dbReference>
<evidence type="ECO:0000313" key="7">
    <source>
        <dbReference type="EMBL" id="MEI5906446.1"/>
    </source>
</evidence>
<keyword evidence="3 6" id="KW-0812">Transmembrane</keyword>
<dbReference type="InterPro" id="IPR010070">
    <property type="entry name" value="YjcZ-like"/>
</dbReference>
<keyword evidence="4 6" id="KW-1133">Transmembrane helix</keyword>
<evidence type="ECO:0000313" key="8">
    <source>
        <dbReference type="Proteomes" id="UP001312865"/>
    </source>
</evidence>
<comment type="similarity">
    <text evidence="2">Belongs to the SscA family.</text>
</comment>
<name>A0ABU8HB65_9BACI</name>
<dbReference type="EMBL" id="JBBAXC010000003">
    <property type="protein sequence ID" value="MEI5906446.1"/>
    <property type="molecule type" value="Genomic_DNA"/>
</dbReference>
<evidence type="ECO:0000256" key="3">
    <source>
        <dbReference type="ARBA" id="ARBA00022692"/>
    </source>
</evidence>
<comment type="caution">
    <text evidence="7">The sequence shown here is derived from an EMBL/GenBank/DDBJ whole genome shotgun (WGS) entry which is preliminary data.</text>
</comment>
<comment type="subcellular location">
    <subcellularLocation>
        <location evidence="1">Membrane</location>
        <topology evidence="1">Single-pass membrane protein</topology>
    </subcellularLocation>
</comment>
<proteinExistence type="inferred from homology"/>
<reference evidence="7 8" key="1">
    <citation type="journal article" date="2018" name="J. Microbiol.">
        <title>Bacillus spongiae sp. nov., isolated from sponge of Jeju Island.</title>
        <authorList>
            <person name="Lee G.E."/>
            <person name="Im W.T."/>
            <person name="Park J.S."/>
        </authorList>
    </citation>
    <scope>NUCLEOTIDE SEQUENCE [LARGE SCALE GENOMIC DNA]</scope>
    <source>
        <strain evidence="7 8">135PIL107-10</strain>
    </source>
</reference>
<dbReference type="Pfam" id="PF09680">
    <property type="entry name" value="YjcZ_2"/>
    <property type="match status" value="1"/>
</dbReference>
<accession>A0ABU8HB65</accession>
<protein>
    <submittedName>
        <fullName evidence="7">YjcZ family sporulation protein</fullName>
    </submittedName>
</protein>
<sequence>MMSNGYAGGFALIVVLFILLIIVGAAWLY</sequence>
<organism evidence="7 8">
    <name type="scientific">Bacillus spongiae</name>
    <dbReference type="NCBI Taxonomy" id="2683610"/>
    <lineage>
        <taxon>Bacteria</taxon>
        <taxon>Bacillati</taxon>
        <taxon>Bacillota</taxon>
        <taxon>Bacilli</taxon>
        <taxon>Bacillales</taxon>
        <taxon>Bacillaceae</taxon>
        <taxon>Bacillus</taxon>
    </lineage>
</organism>
<evidence type="ECO:0000256" key="4">
    <source>
        <dbReference type="ARBA" id="ARBA00022989"/>
    </source>
</evidence>
<gene>
    <name evidence="7" type="ORF">WAK64_05180</name>
</gene>
<evidence type="ECO:0000256" key="5">
    <source>
        <dbReference type="ARBA" id="ARBA00023136"/>
    </source>
</evidence>
<evidence type="ECO:0000256" key="6">
    <source>
        <dbReference type="SAM" id="Phobius"/>
    </source>
</evidence>
<evidence type="ECO:0000256" key="1">
    <source>
        <dbReference type="ARBA" id="ARBA00004167"/>
    </source>
</evidence>
<dbReference type="NCBIfam" id="TIGR01732">
    <property type="entry name" value="tiny_TM_bacill"/>
    <property type="match status" value="1"/>
</dbReference>
<keyword evidence="8" id="KW-1185">Reference proteome</keyword>
<evidence type="ECO:0000256" key="2">
    <source>
        <dbReference type="ARBA" id="ARBA00010221"/>
    </source>
</evidence>
<keyword evidence="5 6" id="KW-0472">Membrane</keyword>
<feature type="transmembrane region" description="Helical" evidence="6">
    <location>
        <begin position="6"/>
        <end position="28"/>
    </location>
</feature>
<dbReference type="Proteomes" id="UP001312865">
    <property type="component" value="Unassembled WGS sequence"/>
</dbReference>